<organism evidence="2 3">
    <name type="scientific">Haloactinomyces albus</name>
    <dbReference type="NCBI Taxonomy" id="1352928"/>
    <lineage>
        <taxon>Bacteria</taxon>
        <taxon>Bacillati</taxon>
        <taxon>Actinomycetota</taxon>
        <taxon>Actinomycetes</taxon>
        <taxon>Actinopolysporales</taxon>
        <taxon>Actinopolysporaceae</taxon>
        <taxon>Haloactinomyces</taxon>
    </lineage>
</organism>
<protein>
    <recommendedName>
        <fullName evidence="1">DUF397 domain-containing protein</fullName>
    </recommendedName>
</protein>
<dbReference type="InterPro" id="IPR007278">
    <property type="entry name" value="DUF397"/>
</dbReference>
<evidence type="ECO:0000259" key="1">
    <source>
        <dbReference type="Pfam" id="PF04149"/>
    </source>
</evidence>
<accession>A0AAE3ZGB1</accession>
<dbReference type="Pfam" id="PF04149">
    <property type="entry name" value="DUF397"/>
    <property type="match status" value="1"/>
</dbReference>
<dbReference type="AlphaFoldDB" id="A0AAE3ZGB1"/>
<sequence length="68" mass="7539">MSSPDFFGNAQWRKSSRSVNNGACVEVAFGVGAVAARDSKDPAGPRLLLSERRWGSFLRALKHREFED</sequence>
<feature type="domain" description="DUF397" evidence="1">
    <location>
        <begin position="10"/>
        <end position="62"/>
    </location>
</feature>
<evidence type="ECO:0000313" key="3">
    <source>
        <dbReference type="Proteomes" id="UP001180845"/>
    </source>
</evidence>
<dbReference type="RefSeq" id="WP_310275663.1">
    <property type="nucleotide sequence ID" value="NZ_JAVDXW010000001.1"/>
</dbReference>
<dbReference type="EMBL" id="JAVDXW010000001">
    <property type="protein sequence ID" value="MDR7303376.1"/>
    <property type="molecule type" value="Genomic_DNA"/>
</dbReference>
<name>A0AAE3ZGB1_9ACTN</name>
<evidence type="ECO:0000313" key="2">
    <source>
        <dbReference type="EMBL" id="MDR7303376.1"/>
    </source>
</evidence>
<proteinExistence type="predicted"/>
<reference evidence="2" key="1">
    <citation type="submission" date="2023-07" db="EMBL/GenBank/DDBJ databases">
        <title>Sequencing the genomes of 1000 actinobacteria strains.</title>
        <authorList>
            <person name="Klenk H.-P."/>
        </authorList>
    </citation>
    <scope>NUCLEOTIDE SEQUENCE</scope>
    <source>
        <strain evidence="2">DSM 45977</strain>
    </source>
</reference>
<comment type="caution">
    <text evidence="2">The sequence shown here is derived from an EMBL/GenBank/DDBJ whole genome shotgun (WGS) entry which is preliminary data.</text>
</comment>
<keyword evidence="3" id="KW-1185">Reference proteome</keyword>
<gene>
    <name evidence="2" type="ORF">JOF55_003557</name>
</gene>
<dbReference type="Proteomes" id="UP001180845">
    <property type="component" value="Unassembled WGS sequence"/>
</dbReference>